<reference evidence="2" key="1">
    <citation type="submission" date="2023-07" db="EMBL/GenBank/DDBJ databases">
        <title>Yangia mangrovi SAOS 153D genome.</title>
        <authorList>
            <person name="Verma A."/>
            <person name="Pal Y."/>
            <person name="Sundharam S."/>
            <person name="Bisht B."/>
            <person name="Srinivasan K."/>
        </authorList>
    </citation>
    <scope>NUCLEOTIDE SEQUENCE [LARGE SCALE GENOMIC DNA]</scope>
    <source>
        <strain evidence="2">SAOS 153D</strain>
    </source>
</reference>
<gene>
    <name evidence="1" type="ORF">CLG85_017635</name>
</gene>
<dbReference type="RefSeq" id="WP_141244416.1">
    <property type="nucleotide sequence ID" value="NZ_NTHN02000036.1"/>
</dbReference>
<evidence type="ECO:0000313" key="1">
    <source>
        <dbReference type="EMBL" id="MCT4372040.1"/>
    </source>
</evidence>
<dbReference type="Proteomes" id="UP000217448">
    <property type="component" value="Unassembled WGS sequence"/>
</dbReference>
<comment type="caution">
    <text evidence="1">The sequence shown here is derived from an EMBL/GenBank/DDBJ whole genome shotgun (WGS) entry which is preliminary data.</text>
</comment>
<dbReference type="EMBL" id="NTHN02000036">
    <property type="protein sequence ID" value="MCT4372040.1"/>
    <property type="molecule type" value="Genomic_DNA"/>
</dbReference>
<evidence type="ECO:0000313" key="2">
    <source>
        <dbReference type="Proteomes" id="UP000217448"/>
    </source>
</evidence>
<organism evidence="1 2">
    <name type="scientific">Alloyangia mangrovi</name>
    <dbReference type="NCBI Taxonomy" id="1779329"/>
    <lineage>
        <taxon>Bacteria</taxon>
        <taxon>Pseudomonadati</taxon>
        <taxon>Pseudomonadota</taxon>
        <taxon>Alphaproteobacteria</taxon>
        <taxon>Rhodobacterales</taxon>
        <taxon>Roseobacteraceae</taxon>
        <taxon>Alloyangia</taxon>
    </lineage>
</organism>
<protein>
    <submittedName>
        <fullName evidence="1">Uncharacterized protein</fullName>
    </submittedName>
</protein>
<keyword evidence="2" id="KW-1185">Reference proteome</keyword>
<accession>A0ABT2KPN0</accession>
<proteinExistence type="predicted"/>
<name>A0ABT2KPN0_9RHOB</name>
<sequence>MPASSKRLHFSRLHLANQTTDFGLKVSNKRRAATRSNVVFALNRSCGAAASPTPGGERGPSFPALTRPWGWPTSLRRSSTEPVVYADRSISDDPRPALRTFKTLISELSAWLEACDPTSKLPTREKFDMDHDRHKPNNITIIVREFVIGGISE</sequence>